<evidence type="ECO:0000256" key="4">
    <source>
        <dbReference type="ARBA" id="ARBA00022741"/>
    </source>
</evidence>
<gene>
    <name evidence="7" type="ORF">PVT71_20515</name>
</gene>
<dbReference type="AlphaFoldDB" id="A0AAU8ALT5"/>
<accession>A0AAU8ALT5</accession>
<dbReference type="GO" id="GO:0005524">
    <property type="term" value="F:ATP binding"/>
    <property type="evidence" value="ECO:0007669"/>
    <property type="project" value="UniProtKB-KW"/>
</dbReference>
<dbReference type="NCBIfam" id="TIGR01727">
    <property type="entry name" value="oligo_HPY"/>
    <property type="match status" value="1"/>
</dbReference>
<dbReference type="PANTHER" id="PTHR43776">
    <property type="entry name" value="TRANSPORT ATP-BINDING PROTEIN"/>
    <property type="match status" value="1"/>
</dbReference>
<comment type="subcellular location">
    <subcellularLocation>
        <location evidence="1">Cell inner membrane</location>
        <topology evidence="1">Peripheral membrane protein</topology>
    </subcellularLocation>
</comment>
<dbReference type="PANTHER" id="PTHR43776:SF7">
    <property type="entry name" value="D,D-DIPEPTIDE TRANSPORT ATP-BINDING PROTEIN DDPF-RELATED"/>
    <property type="match status" value="1"/>
</dbReference>
<dbReference type="CDD" id="cd03257">
    <property type="entry name" value="ABC_NikE_OppD_transporters"/>
    <property type="match status" value="1"/>
</dbReference>
<dbReference type="Pfam" id="PF08352">
    <property type="entry name" value="oligo_HPY"/>
    <property type="match status" value="1"/>
</dbReference>
<evidence type="ECO:0000259" key="6">
    <source>
        <dbReference type="PROSITE" id="PS50893"/>
    </source>
</evidence>
<dbReference type="Pfam" id="PF00005">
    <property type="entry name" value="ABC_tran"/>
    <property type="match status" value="1"/>
</dbReference>
<dbReference type="SUPFAM" id="SSF52540">
    <property type="entry name" value="P-loop containing nucleoside triphosphate hydrolases"/>
    <property type="match status" value="1"/>
</dbReference>
<dbReference type="GO" id="GO:0015833">
    <property type="term" value="P:peptide transport"/>
    <property type="evidence" value="ECO:0007669"/>
    <property type="project" value="InterPro"/>
</dbReference>
<organism evidence="7">
    <name type="scientific">Alloyangia sp. H15</name>
    <dbReference type="NCBI Taxonomy" id="3029062"/>
    <lineage>
        <taxon>Bacteria</taxon>
        <taxon>Pseudomonadati</taxon>
        <taxon>Pseudomonadota</taxon>
        <taxon>Alphaproteobacteria</taxon>
        <taxon>Rhodobacterales</taxon>
        <taxon>Roseobacteraceae</taxon>
        <taxon>Alloyangia</taxon>
    </lineage>
</organism>
<keyword evidence="5 7" id="KW-0067">ATP-binding</keyword>
<name>A0AAU8ALT5_9RHOB</name>
<feature type="domain" description="ABC transporter" evidence="6">
    <location>
        <begin position="4"/>
        <end position="236"/>
    </location>
</feature>
<evidence type="ECO:0000256" key="3">
    <source>
        <dbReference type="ARBA" id="ARBA00022448"/>
    </source>
</evidence>
<comment type="similarity">
    <text evidence="2">Belongs to the ABC transporter superfamily.</text>
</comment>
<dbReference type="InterPro" id="IPR003593">
    <property type="entry name" value="AAA+_ATPase"/>
</dbReference>
<dbReference type="GO" id="GO:0005886">
    <property type="term" value="C:plasma membrane"/>
    <property type="evidence" value="ECO:0007669"/>
    <property type="project" value="UniProtKB-SubCell"/>
</dbReference>
<proteinExistence type="inferred from homology"/>
<dbReference type="InterPro" id="IPR027417">
    <property type="entry name" value="P-loop_NTPase"/>
</dbReference>
<dbReference type="RefSeq" id="WP_353474324.1">
    <property type="nucleotide sequence ID" value="NZ_CP123385.1"/>
</dbReference>
<dbReference type="GO" id="GO:0055085">
    <property type="term" value="P:transmembrane transport"/>
    <property type="evidence" value="ECO:0007669"/>
    <property type="project" value="UniProtKB-ARBA"/>
</dbReference>
<dbReference type="InterPro" id="IPR017871">
    <property type="entry name" value="ABC_transporter-like_CS"/>
</dbReference>
<evidence type="ECO:0000313" key="7">
    <source>
        <dbReference type="EMBL" id="XCC95468.1"/>
    </source>
</evidence>
<dbReference type="SMART" id="SM00382">
    <property type="entry name" value="AAA"/>
    <property type="match status" value="1"/>
</dbReference>
<dbReference type="Gene3D" id="3.40.50.300">
    <property type="entry name" value="P-loop containing nucleotide triphosphate hydrolases"/>
    <property type="match status" value="1"/>
</dbReference>
<evidence type="ECO:0000256" key="2">
    <source>
        <dbReference type="ARBA" id="ARBA00005417"/>
    </source>
</evidence>
<dbReference type="InterPro" id="IPR050319">
    <property type="entry name" value="ABC_transp_ATP-bind"/>
</dbReference>
<sequence length="311" mass="32384">MTLLDVRNLTKTFGAGRGRRVVAVDDVSFTVAKGETLGLVGESGSGKSTLSRLVCGLALPDSGTVHVDGAPLVPGSGRVQMVFQSADEALNPAFSIARNIGVGLGLSTATADDAIRGIAQEVGLPLDLLGRRPHQLSGGQQARAGIARALISKPELLLLDEPTAALDVSVQALVLRLLHRMRGELGCGMLLISHDLDVVRLMCDRVMVIYHGRIVEEGPVAQITRAPRHPYTRALLAATPGARRAPAPERAERMAELRADACHFRASCPMATAACGQSRPRLAQVGAGHSAACHALVEAAGAAPVSESAAC</sequence>
<keyword evidence="4" id="KW-0547">Nucleotide-binding</keyword>
<dbReference type="InterPro" id="IPR013563">
    <property type="entry name" value="Oligopep_ABC_C"/>
</dbReference>
<dbReference type="InterPro" id="IPR003439">
    <property type="entry name" value="ABC_transporter-like_ATP-bd"/>
</dbReference>
<dbReference type="GO" id="GO:0016887">
    <property type="term" value="F:ATP hydrolysis activity"/>
    <property type="evidence" value="ECO:0007669"/>
    <property type="project" value="InterPro"/>
</dbReference>
<reference evidence="7" key="1">
    <citation type="submission" date="2023-02" db="EMBL/GenBank/DDBJ databases">
        <title>Description and genomic characterization of Salipiger bruguierae sp. nov., isolated from the sediment of mangrove plant Bruguiera sexangula.</title>
        <authorList>
            <person name="Long M."/>
        </authorList>
    </citation>
    <scope>NUCLEOTIDE SEQUENCE</scope>
    <source>
        <strain evidence="7">H15</strain>
    </source>
</reference>
<evidence type="ECO:0000256" key="5">
    <source>
        <dbReference type="ARBA" id="ARBA00022840"/>
    </source>
</evidence>
<keyword evidence="3" id="KW-0813">Transport</keyword>
<dbReference type="PROSITE" id="PS00211">
    <property type="entry name" value="ABC_TRANSPORTER_1"/>
    <property type="match status" value="1"/>
</dbReference>
<dbReference type="EMBL" id="CP123385">
    <property type="protein sequence ID" value="XCC95468.1"/>
    <property type="molecule type" value="Genomic_DNA"/>
</dbReference>
<protein>
    <submittedName>
        <fullName evidence="7">ABC transporter ATP-binding protein</fullName>
    </submittedName>
</protein>
<dbReference type="PROSITE" id="PS50893">
    <property type="entry name" value="ABC_TRANSPORTER_2"/>
    <property type="match status" value="1"/>
</dbReference>
<evidence type="ECO:0000256" key="1">
    <source>
        <dbReference type="ARBA" id="ARBA00004417"/>
    </source>
</evidence>